<protein>
    <recommendedName>
        <fullName evidence="6">Vacuolar (H+)-ATPase G subunit</fullName>
    </recommendedName>
</protein>
<keyword evidence="5" id="KW-1185">Reference proteome</keyword>
<proteinExistence type="predicted"/>
<dbReference type="RefSeq" id="WP_022200581.1">
    <property type="nucleotide sequence ID" value="NZ_JAQDHE010000028.1"/>
</dbReference>
<sequence length="142" mass="15144">MSFCNTNVWSIVFPVAYLRKLTIYSGRIANGIPVQKGGFGLAQETIDAIRQAETAAEAAEKEAVKEAEAIVAEAKAQAAQMKAEMTKSARESAVGAEEDAKAQSEQMMQAAGAEEGKDLEALQKAVAEKQQKAVEVILSELL</sequence>
<organism evidence="2 4">
    <name type="scientific">Enterocloster clostridioformis</name>
    <dbReference type="NCBI Taxonomy" id="1531"/>
    <lineage>
        <taxon>Bacteria</taxon>
        <taxon>Bacillati</taxon>
        <taxon>Bacillota</taxon>
        <taxon>Clostridia</taxon>
        <taxon>Lachnospirales</taxon>
        <taxon>Lachnospiraceae</taxon>
        <taxon>Enterocloster</taxon>
    </lineage>
</organism>
<dbReference type="EMBL" id="UAVW01000001">
    <property type="protein sequence ID" value="SQB04480.1"/>
    <property type="molecule type" value="Genomic_DNA"/>
</dbReference>
<feature type="region of interest" description="Disordered" evidence="1">
    <location>
        <begin position="87"/>
        <end position="115"/>
    </location>
</feature>
<dbReference type="EMBL" id="CZAB01000007">
    <property type="protein sequence ID" value="CUO49116.1"/>
    <property type="molecule type" value="Genomic_DNA"/>
</dbReference>
<name>A0A174FJV6_9FIRM</name>
<evidence type="ECO:0000313" key="5">
    <source>
        <dbReference type="Proteomes" id="UP000251853"/>
    </source>
</evidence>
<gene>
    <name evidence="2" type="ORF">ERS852480_01232</name>
    <name evidence="3" type="ORF">NCTC11224_00895</name>
</gene>
<evidence type="ECO:0008006" key="6">
    <source>
        <dbReference type="Google" id="ProtNLM"/>
    </source>
</evidence>
<dbReference type="Proteomes" id="UP000251853">
    <property type="component" value="Unassembled WGS sequence"/>
</dbReference>
<evidence type="ECO:0000313" key="2">
    <source>
        <dbReference type="EMBL" id="CUO49116.1"/>
    </source>
</evidence>
<evidence type="ECO:0000313" key="4">
    <source>
        <dbReference type="Proteomes" id="UP000095512"/>
    </source>
</evidence>
<reference evidence="3 5" key="2">
    <citation type="submission" date="2018-06" db="EMBL/GenBank/DDBJ databases">
        <authorList>
            <consortium name="Pathogen Informatics"/>
            <person name="Doyle S."/>
        </authorList>
    </citation>
    <scope>NUCLEOTIDE SEQUENCE [LARGE SCALE GENOMIC DNA]</scope>
    <source>
        <strain evidence="3 5">NCTC11224</strain>
    </source>
</reference>
<evidence type="ECO:0000313" key="3">
    <source>
        <dbReference type="EMBL" id="SQB04480.1"/>
    </source>
</evidence>
<dbReference type="Proteomes" id="UP000095512">
    <property type="component" value="Unassembled WGS sequence"/>
</dbReference>
<dbReference type="Gene3D" id="1.20.5.2950">
    <property type="match status" value="1"/>
</dbReference>
<dbReference type="AlphaFoldDB" id="A0A174FJV6"/>
<reference evidence="2 4" key="1">
    <citation type="submission" date="2015-09" db="EMBL/GenBank/DDBJ databases">
        <authorList>
            <consortium name="Pathogen Informatics"/>
        </authorList>
    </citation>
    <scope>NUCLEOTIDE SEQUENCE [LARGE SCALE GENOMIC DNA]</scope>
    <source>
        <strain evidence="2 4">2789STDY5834865</strain>
    </source>
</reference>
<accession>A0A174FJV6</accession>
<evidence type="ECO:0000256" key="1">
    <source>
        <dbReference type="SAM" id="MobiDB-lite"/>
    </source>
</evidence>